<proteinExistence type="predicted"/>
<evidence type="ECO:0000313" key="2">
    <source>
        <dbReference type="Proteomes" id="UP000216897"/>
    </source>
</evidence>
<dbReference type="Pfam" id="PF06992">
    <property type="entry name" value="Phage_lambda_P"/>
    <property type="match status" value="1"/>
</dbReference>
<evidence type="ECO:0000313" key="1">
    <source>
        <dbReference type="EMBL" id="OZY53605.1"/>
    </source>
</evidence>
<dbReference type="Proteomes" id="UP000216897">
    <property type="component" value="Unassembled WGS sequence"/>
</dbReference>
<dbReference type="EMBL" id="NQKG01000022">
    <property type="protein sequence ID" value="OZY53605.1"/>
    <property type="molecule type" value="Genomic_DNA"/>
</dbReference>
<gene>
    <name evidence="1" type="ORF">CJF38_18840</name>
</gene>
<dbReference type="InterPro" id="IPR009731">
    <property type="entry name" value="P-like"/>
</dbReference>
<keyword evidence="2" id="KW-1185">Reference proteome</keyword>
<dbReference type="RefSeq" id="WP_095022803.1">
    <property type="nucleotide sequence ID" value="NZ_JAAQXW010000003.1"/>
</dbReference>
<organism evidence="1 2">
    <name type="scientific">Pseudomonas lundensis</name>
    <dbReference type="NCBI Taxonomy" id="86185"/>
    <lineage>
        <taxon>Bacteria</taxon>
        <taxon>Pseudomonadati</taxon>
        <taxon>Pseudomonadota</taxon>
        <taxon>Gammaproteobacteria</taxon>
        <taxon>Pseudomonadales</taxon>
        <taxon>Pseudomonadaceae</taxon>
        <taxon>Pseudomonas</taxon>
    </lineage>
</organism>
<sequence length="247" mass="26986">MRIVKSVMPAAANAVRAGQGSVPAPVQLGSVDNQTAEVVEKIFRQLKAIFPAWKTAWPDEKALGSAQRSWTKGFMDAGICDIHQVEFGIKQCRKSGSPFAPSIGQFIQWCTPGPEAYGMPTGADAWLEALMGTASHEAVRIAANATGLFDLRAAKQEDKAMRARFERNYEIVLRRAQANQPLDGKILTGIGHDSQKTELERAEEYANLRQAKLLEVQGIPSAGGAARAQLLARLNIKREPQRSKESF</sequence>
<comment type="caution">
    <text evidence="1">The sequence shown here is derived from an EMBL/GenBank/DDBJ whole genome shotgun (WGS) entry which is preliminary data.</text>
</comment>
<name>A0ABX4GIN4_9PSED</name>
<protein>
    <submittedName>
        <fullName evidence="1">Replication protein P</fullName>
    </submittedName>
</protein>
<accession>A0ABX4GIN4</accession>
<reference evidence="1 2" key="1">
    <citation type="submission" date="2017-08" db="EMBL/GenBank/DDBJ databases">
        <title>Genomic and metabolic characterisation of spoilage-associated Pseudomonas species.</title>
        <authorList>
            <person name="Stanborough T."/>
            <person name="Fegan N."/>
            <person name="Powell S.M."/>
            <person name="Singh T."/>
            <person name="Tamplin M.L."/>
            <person name="Chandry P.S."/>
        </authorList>
    </citation>
    <scope>NUCLEOTIDE SEQUENCE [LARGE SCALE GENOMIC DNA]</scope>
    <source>
        <strain evidence="1 2">L1814</strain>
    </source>
</reference>